<dbReference type="FunCoup" id="G8XZK8">
    <property type="interactions" value="254"/>
</dbReference>
<dbReference type="InterPro" id="IPR023041">
    <property type="entry name" value="Glucose_rcpt_Git3-like_N"/>
</dbReference>
<reference evidence="9 10" key="1">
    <citation type="journal article" date="2012" name="G3 (Bethesda)">
        <title>Pichia sorbitophila, an interspecies yeast hybrid reveals early steps of genome resolution following polyploidization.</title>
        <authorList>
            <person name="Leh Louis V."/>
            <person name="Despons L."/>
            <person name="Friedrich A."/>
            <person name="Martin T."/>
            <person name="Durrens P."/>
            <person name="Casaregola S."/>
            <person name="Neuveglise C."/>
            <person name="Fairhead C."/>
            <person name="Marck C."/>
            <person name="Cruz J.A."/>
            <person name="Straub M.L."/>
            <person name="Kugler V."/>
            <person name="Sacerdot C."/>
            <person name="Uzunov Z."/>
            <person name="Thierry A."/>
            <person name="Weiss S."/>
            <person name="Bleykasten C."/>
            <person name="De Montigny J."/>
            <person name="Jacques N."/>
            <person name="Jung P."/>
            <person name="Lemaire M."/>
            <person name="Mallet S."/>
            <person name="Morel G."/>
            <person name="Richard G.F."/>
            <person name="Sarkar A."/>
            <person name="Savel G."/>
            <person name="Schacherer J."/>
            <person name="Seret M.L."/>
            <person name="Talla E."/>
            <person name="Samson G."/>
            <person name="Jubin C."/>
            <person name="Poulain J."/>
            <person name="Vacherie B."/>
            <person name="Barbe V."/>
            <person name="Pelletier E."/>
            <person name="Sherman D.J."/>
            <person name="Westhof E."/>
            <person name="Weissenbach J."/>
            <person name="Baret P.V."/>
            <person name="Wincker P."/>
            <person name="Gaillardin C."/>
            <person name="Dujon B."/>
            <person name="Souciet J.L."/>
        </authorList>
    </citation>
    <scope>NUCLEOTIDE SEQUENCE [LARGE SCALE GENOMIC DNA]</scope>
    <source>
        <strain evidence="10">ATCC MYA-4447 / BCRC 22081 / CBS 7064 / NBRC 10061 / NRRL Y-12695</strain>
    </source>
</reference>
<dbReference type="HOGENOM" id="CLU_019464_0_1_1"/>
<gene>
    <name evidence="9" type="primary">Piso0_005656</name>
    <name evidence="9" type="ORF">GNLVRS01_PISO0N19703g</name>
</gene>
<keyword evidence="3 6" id="KW-1133">Transmembrane helix</keyword>
<evidence type="ECO:0000313" key="9">
    <source>
        <dbReference type="EMBL" id="CCE87117.1"/>
    </source>
</evidence>
<dbReference type="PANTHER" id="PTHR23112">
    <property type="entry name" value="G PROTEIN-COUPLED RECEPTOR 157-RELATED"/>
    <property type="match status" value="1"/>
</dbReference>
<evidence type="ECO:0000313" key="10">
    <source>
        <dbReference type="Proteomes" id="UP000005222"/>
    </source>
</evidence>
<feature type="domain" description="Glucose receptor Git3-like N-terminal" evidence="7">
    <location>
        <begin position="40"/>
        <end position="234"/>
    </location>
</feature>
<feature type="transmembrane region" description="Helical" evidence="6">
    <location>
        <begin position="77"/>
        <end position="97"/>
    </location>
</feature>
<feature type="region of interest" description="Disordered" evidence="5">
    <location>
        <begin position="540"/>
        <end position="656"/>
    </location>
</feature>
<feature type="compositionally biased region" description="Polar residues" evidence="5">
    <location>
        <begin position="602"/>
        <end position="619"/>
    </location>
</feature>
<dbReference type="InParanoid" id="G8XZK8"/>
<evidence type="ECO:0000256" key="3">
    <source>
        <dbReference type="ARBA" id="ARBA00022989"/>
    </source>
</evidence>
<dbReference type="PANTHER" id="PTHR23112:SF37">
    <property type="entry name" value="G PROTEIN-COUPLED RECEPTOR GPR1"/>
    <property type="match status" value="1"/>
</dbReference>
<evidence type="ECO:0000256" key="5">
    <source>
        <dbReference type="SAM" id="MobiDB-lite"/>
    </source>
</evidence>
<evidence type="ECO:0000256" key="1">
    <source>
        <dbReference type="ARBA" id="ARBA00004141"/>
    </source>
</evidence>
<dbReference type="GO" id="GO:0004930">
    <property type="term" value="F:G protein-coupled receptor activity"/>
    <property type="evidence" value="ECO:0007669"/>
    <property type="project" value="TreeGrafter"/>
</dbReference>
<evidence type="ECO:0000256" key="2">
    <source>
        <dbReference type="ARBA" id="ARBA00022692"/>
    </source>
</evidence>
<feature type="transmembrane region" description="Helical" evidence="6">
    <location>
        <begin position="342"/>
        <end position="361"/>
    </location>
</feature>
<feature type="region of interest" description="Disordered" evidence="5">
    <location>
        <begin position="290"/>
        <end position="318"/>
    </location>
</feature>
<dbReference type="Pfam" id="PF11970">
    <property type="entry name" value="GPR_Gpa2_C"/>
    <property type="match status" value="1"/>
</dbReference>
<feature type="compositionally biased region" description="Low complexity" evidence="5">
    <location>
        <begin position="628"/>
        <end position="645"/>
    </location>
</feature>
<evidence type="ECO:0000259" key="7">
    <source>
        <dbReference type="Pfam" id="PF11710"/>
    </source>
</evidence>
<feature type="transmembrane region" description="Helical" evidence="6">
    <location>
        <begin position="162"/>
        <end position="181"/>
    </location>
</feature>
<feature type="transmembrane region" description="Helical" evidence="6">
    <location>
        <begin position="43"/>
        <end position="65"/>
    </location>
</feature>
<dbReference type="SUPFAM" id="SSF81321">
    <property type="entry name" value="Family A G protein-coupled receptor-like"/>
    <property type="match status" value="1"/>
</dbReference>
<dbReference type="GO" id="GO:0007189">
    <property type="term" value="P:adenylate cyclase-activating G protein-coupled receptor signaling pathway"/>
    <property type="evidence" value="ECO:0007669"/>
    <property type="project" value="TreeGrafter"/>
</dbReference>
<dbReference type="eggNOG" id="ENOG502QU8E">
    <property type="taxonomic scope" value="Eukaryota"/>
</dbReference>
<evidence type="ECO:0000259" key="8">
    <source>
        <dbReference type="Pfam" id="PF11970"/>
    </source>
</evidence>
<keyword evidence="2 6" id="KW-0812">Transmembrane</keyword>
<feature type="compositionally biased region" description="Polar residues" evidence="5">
    <location>
        <begin position="540"/>
        <end position="553"/>
    </location>
</feature>
<dbReference type="GO" id="GO:0005886">
    <property type="term" value="C:plasma membrane"/>
    <property type="evidence" value="ECO:0007669"/>
    <property type="project" value="TreeGrafter"/>
</dbReference>
<feature type="domain" description="G protein-coupled receptor GPR1/2/3 C-terminal" evidence="8">
    <location>
        <begin position="329"/>
        <end position="404"/>
    </location>
</feature>
<dbReference type="AlphaFoldDB" id="G8XZK8"/>
<evidence type="ECO:0000256" key="6">
    <source>
        <dbReference type="SAM" id="Phobius"/>
    </source>
</evidence>
<evidence type="ECO:0000256" key="4">
    <source>
        <dbReference type="ARBA" id="ARBA00023136"/>
    </source>
</evidence>
<dbReference type="Gene3D" id="1.20.1070.10">
    <property type="entry name" value="Rhodopsin 7-helix transmembrane proteins"/>
    <property type="match status" value="1"/>
</dbReference>
<dbReference type="OMA" id="IYPFAYC"/>
<dbReference type="InterPro" id="IPR022596">
    <property type="entry name" value="GPR1/2/3_C"/>
</dbReference>
<name>G8XZK8_PICSO</name>
<dbReference type="Pfam" id="PF11710">
    <property type="entry name" value="Git3"/>
    <property type="match status" value="1"/>
</dbReference>
<dbReference type="STRING" id="559304.G8XZK8"/>
<feature type="transmembrane region" description="Helical" evidence="6">
    <location>
        <begin position="373"/>
        <end position="397"/>
    </location>
</feature>
<accession>G8XZK8</accession>
<organism evidence="9 10">
    <name type="scientific">Pichia sorbitophila (strain ATCC MYA-4447 / BCRC 22081 / CBS 7064 / NBRC 10061 / NRRL Y-12695)</name>
    <name type="common">Hybrid yeast</name>
    <dbReference type="NCBI Taxonomy" id="559304"/>
    <lineage>
        <taxon>Eukaryota</taxon>
        <taxon>Fungi</taxon>
        <taxon>Dikarya</taxon>
        <taxon>Ascomycota</taxon>
        <taxon>Saccharomycotina</taxon>
        <taxon>Pichiomycetes</taxon>
        <taxon>Debaryomycetaceae</taxon>
        <taxon>Millerozyma</taxon>
    </lineage>
</organism>
<sequence length="656" mass="74740">MDFQGLVERAIETTGETVDSVVYSRAYNQLSKFTPHQAFVQRVLAVASSTTSIVFCLISFYAFLAIDPRRLVFRHHLIAFLLFFDLLKAVILLLYPARVLSKDLAYYNHNFCQIVGFFTALSIEGADLAILSFAIHTFILIFKPHFTGKDGLNQGGLYRVRYLVYVTSFIVPIILASLAYIGDGYSALVCWCYLPLRPVWYRFVLSWVPRYIIVVVIIAVYCAIYFHVVREFKEVGGMYATMHAQRQRGGGGGDGDDKPSFFSAIRYFFRRITDRLLGSLIIPDLSSDGSRSLRTKKGNDSSDRSQNGGNKDESMGESKLQMENIKKFKKRQKMIQKQVKSIFVYPFAYCFVWLFPFIMHITQVNYEENHHPIYWLNCMGAFMQPFNGFVDTLVFFYRERPWDYTIIKMFERENRNKINDMLVQNDNADESSYTTSARATKNSLSASLGVDLNTYPLWRRWASKLRLPLFKLPTEENISEVQQKYWNSRMESLKATRNQPDQAYNIFDSGNHDFSNVLVGDIAEDDFRANFAKYEMFNGGSVNDGSKNSQHNGTGLFKPRAASIVDPLDKSVSSTNRKVSSPFDTPSRSIDNSVRKNADGPFTSSSKTAESSNMTSNSGELDELFGNSSRSSKSSQTRRSTSSSSMDFMEFLQKGP</sequence>
<keyword evidence="10" id="KW-1185">Reference proteome</keyword>
<proteinExistence type="predicted"/>
<comment type="subcellular location">
    <subcellularLocation>
        <location evidence="1">Membrane</location>
        <topology evidence="1">Multi-pass membrane protein</topology>
    </subcellularLocation>
</comment>
<keyword evidence="4 6" id="KW-0472">Membrane</keyword>
<feature type="transmembrane region" description="Helical" evidence="6">
    <location>
        <begin position="208"/>
        <end position="228"/>
    </location>
</feature>
<protein>
    <submittedName>
        <fullName evidence="9">Piso0_005656 protein</fullName>
    </submittedName>
</protein>
<feature type="compositionally biased region" description="Polar residues" evidence="5">
    <location>
        <begin position="571"/>
        <end position="592"/>
    </location>
</feature>
<feature type="transmembrane region" description="Helical" evidence="6">
    <location>
        <begin position="117"/>
        <end position="142"/>
    </location>
</feature>
<dbReference type="OrthoDB" id="5368598at2759"/>
<dbReference type="EMBL" id="FO082046">
    <property type="protein sequence ID" value="CCE87117.1"/>
    <property type="molecule type" value="Genomic_DNA"/>
</dbReference>
<dbReference type="Proteomes" id="UP000005222">
    <property type="component" value="Chromosome N"/>
</dbReference>